<accession>A0A509EC20</accession>
<evidence type="ECO:0000256" key="4">
    <source>
        <dbReference type="SAM" id="Phobius"/>
    </source>
</evidence>
<dbReference type="Gene3D" id="1.10.287.950">
    <property type="entry name" value="Methyl-accepting chemotaxis protein"/>
    <property type="match status" value="1"/>
</dbReference>
<dbReference type="CDD" id="cd19410">
    <property type="entry name" value="HK9-like_sensor"/>
    <property type="match status" value="1"/>
</dbReference>
<evidence type="ECO:0000256" key="3">
    <source>
        <dbReference type="PROSITE-ProRule" id="PRU00284"/>
    </source>
</evidence>
<dbReference type="InterPro" id="IPR003660">
    <property type="entry name" value="HAMP_dom"/>
</dbReference>
<dbReference type="Gene3D" id="6.10.340.10">
    <property type="match status" value="1"/>
</dbReference>
<gene>
    <name evidence="7" type="primary">yoaH_2</name>
    <name evidence="7" type="ORF">MET9862_01583</name>
</gene>
<dbReference type="PROSITE" id="PS50111">
    <property type="entry name" value="CHEMOTAXIS_TRANSDUC_2"/>
    <property type="match status" value="1"/>
</dbReference>
<dbReference type="InterPro" id="IPR004089">
    <property type="entry name" value="MCPsignal_dom"/>
</dbReference>
<dbReference type="SMART" id="SM00283">
    <property type="entry name" value="MA"/>
    <property type="match status" value="1"/>
</dbReference>
<dbReference type="CDD" id="cd06225">
    <property type="entry name" value="HAMP"/>
    <property type="match status" value="1"/>
</dbReference>
<dbReference type="Pfam" id="PF05227">
    <property type="entry name" value="CHASE3"/>
    <property type="match status" value="1"/>
</dbReference>
<evidence type="ECO:0000259" key="5">
    <source>
        <dbReference type="PROSITE" id="PS50111"/>
    </source>
</evidence>
<dbReference type="SUPFAM" id="SSF58104">
    <property type="entry name" value="Methyl-accepting chemotaxis protein (MCP) signaling domain"/>
    <property type="match status" value="1"/>
</dbReference>
<protein>
    <submittedName>
        <fullName evidence="7">Methyl-accepting chemotaxis protein YoaH</fullName>
    </submittedName>
</protein>
<keyword evidence="4" id="KW-0812">Transmembrane</keyword>
<dbReference type="EMBL" id="CABFPH010000015">
    <property type="protein sequence ID" value="VUD71009.1"/>
    <property type="molecule type" value="Genomic_DNA"/>
</dbReference>
<dbReference type="GO" id="GO:0007165">
    <property type="term" value="P:signal transduction"/>
    <property type="evidence" value="ECO:0007669"/>
    <property type="project" value="UniProtKB-KW"/>
</dbReference>
<dbReference type="PRINTS" id="PR00260">
    <property type="entry name" value="CHEMTRNSDUCR"/>
</dbReference>
<organism evidence="7 8">
    <name type="scientific">Methylobacterium symbioticum</name>
    <dbReference type="NCBI Taxonomy" id="2584084"/>
    <lineage>
        <taxon>Bacteria</taxon>
        <taxon>Pseudomonadati</taxon>
        <taxon>Pseudomonadota</taxon>
        <taxon>Alphaproteobacteria</taxon>
        <taxon>Hyphomicrobiales</taxon>
        <taxon>Methylobacteriaceae</taxon>
        <taxon>Methylobacterium</taxon>
    </lineage>
</organism>
<reference evidence="7 8" key="1">
    <citation type="submission" date="2019-06" db="EMBL/GenBank/DDBJ databases">
        <authorList>
            <person name="Rodrigo-Torres L."/>
            <person name="Arahal R. D."/>
            <person name="Lucena T."/>
        </authorList>
    </citation>
    <scope>NUCLEOTIDE SEQUENCE [LARGE SCALE GENOMIC DNA]</scope>
    <source>
        <strain evidence="7 8">SB0023/3</strain>
    </source>
</reference>
<evidence type="ECO:0000313" key="8">
    <source>
        <dbReference type="Proteomes" id="UP000410984"/>
    </source>
</evidence>
<dbReference type="OrthoDB" id="8482111at2"/>
<dbReference type="RefSeq" id="WP_142582482.1">
    <property type="nucleotide sequence ID" value="NZ_CABFPH010000015.1"/>
</dbReference>
<sequence>MTWFARLRLVAKLAIVFAVLILAAAASALVTWRNLASMREAAAWNDHTRLVMEQVQGLTTAMVNQETGLRGYLLSADEAFLEPYRGGAKTYAQAMERLRTLVADNPQQVARLDRIDALARQWRGEVAERAIGLMREPETRAQARQIEVSGQGKSAMDALRAKAVEVDGVERGLLETRNVAAAEAASATRTAVVAGLAAMVLTALAGILLLNRTVSQPLRRMCALMGRLAAGDVTTEVADRERRDEIGAIAGAVQVFKENLIRTRALEAETETARAGAEAQRRAATRDMADRFEQAVGGVIGMVSASATELQATAETLSNAAGQASSRSGTVAAAAEEASTNVGTVAAAAEELGSSVAEIARQVAGSASLAQAAVAEADQTGVLVQDLTAAAARIGDVVAMISQIAGQTNLLALNATIEAARAGDAGRGFAVVAAEVKELAGQTAKATEEIGQQIARIQGSTGQVVSAIGGISDRIRELSGVASAIAAAVEEQGAATHEIVRNVSEAASGASAVTANITEVATASAETGASAAQVLSAASELSRQSEQLQSEVGRFLATVRAA</sequence>
<dbReference type="PANTHER" id="PTHR32089">
    <property type="entry name" value="METHYL-ACCEPTING CHEMOTAXIS PROTEIN MCPB"/>
    <property type="match status" value="1"/>
</dbReference>
<dbReference type="AlphaFoldDB" id="A0A509EC20"/>
<evidence type="ECO:0000256" key="2">
    <source>
        <dbReference type="ARBA" id="ARBA00029447"/>
    </source>
</evidence>
<comment type="similarity">
    <text evidence="2">Belongs to the methyl-accepting chemotaxis (MCP) protein family.</text>
</comment>
<dbReference type="SMART" id="SM00304">
    <property type="entry name" value="HAMP"/>
    <property type="match status" value="1"/>
</dbReference>
<keyword evidence="1 3" id="KW-0807">Transducer</keyword>
<dbReference type="InterPro" id="IPR007891">
    <property type="entry name" value="CHASE3"/>
</dbReference>
<dbReference type="Pfam" id="PF00015">
    <property type="entry name" value="MCPsignal"/>
    <property type="match status" value="1"/>
</dbReference>
<dbReference type="PANTHER" id="PTHR32089:SF112">
    <property type="entry name" value="LYSOZYME-LIKE PROTEIN-RELATED"/>
    <property type="match status" value="1"/>
</dbReference>
<keyword evidence="4" id="KW-0472">Membrane</keyword>
<proteinExistence type="inferred from homology"/>
<dbReference type="InterPro" id="IPR004090">
    <property type="entry name" value="Chemotax_Me-accpt_rcpt"/>
</dbReference>
<dbReference type="GO" id="GO:0006935">
    <property type="term" value="P:chemotaxis"/>
    <property type="evidence" value="ECO:0007669"/>
    <property type="project" value="InterPro"/>
</dbReference>
<evidence type="ECO:0000313" key="7">
    <source>
        <dbReference type="EMBL" id="VUD71009.1"/>
    </source>
</evidence>
<name>A0A509EC20_9HYPH</name>
<dbReference type="PROSITE" id="PS50885">
    <property type="entry name" value="HAMP"/>
    <property type="match status" value="1"/>
</dbReference>
<feature type="transmembrane region" description="Helical" evidence="4">
    <location>
        <begin position="191"/>
        <end position="211"/>
    </location>
</feature>
<dbReference type="GO" id="GO:0016020">
    <property type="term" value="C:membrane"/>
    <property type="evidence" value="ECO:0007669"/>
    <property type="project" value="InterPro"/>
</dbReference>
<dbReference type="Proteomes" id="UP000410984">
    <property type="component" value="Unassembled WGS sequence"/>
</dbReference>
<feature type="domain" description="Methyl-accepting transducer" evidence="5">
    <location>
        <begin position="306"/>
        <end position="542"/>
    </location>
</feature>
<evidence type="ECO:0000256" key="1">
    <source>
        <dbReference type="ARBA" id="ARBA00023224"/>
    </source>
</evidence>
<keyword evidence="4" id="KW-1133">Transmembrane helix</keyword>
<evidence type="ECO:0000259" key="6">
    <source>
        <dbReference type="PROSITE" id="PS50885"/>
    </source>
</evidence>
<dbReference type="Pfam" id="PF00672">
    <property type="entry name" value="HAMP"/>
    <property type="match status" value="1"/>
</dbReference>
<dbReference type="GO" id="GO:0004888">
    <property type="term" value="F:transmembrane signaling receptor activity"/>
    <property type="evidence" value="ECO:0007669"/>
    <property type="project" value="InterPro"/>
</dbReference>
<keyword evidence="8" id="KW-1185">Reference proteome</keyword>
<feature type="domain" description="HAMP" evidence="6">
    <location>
        <begin position="212"/>
        <end position="265"/>
    </location>
</feature>